<evidence type="ECO:0000313" key="2">
    <source>
        <dbReference type="EMBL" id="AFZ10631.1"/>
    </source>
</evidence>
<dbReference type="HOGENOM" id="CLU_140208_0_0_3"/>
<gene>
    <name evidence="2" type="ORF">Osc7112_6489</name>
</gene>
<dbReference type="Proteomes" id="UP000010478">
    <property type="component" value="Plasmid pOSC7112.01"/>
</dbReference>
<protein>
    <recommendedName>
        <fullName evidence="4">YtkA-like domain-containing protein</fullName>
    </recommendedName>
</protein>
<evidence type="ECO:0000313" key="3">
    <source>
        <dbReference type="Proteomes" id="UP000010478"/>
    </source>
</evidence>
<keyword evidence="3" id="KW-1185">Reference proteome</keyword>
<dbReference type="KEGG" id="oni:Osc7112_6489"/>
<accession>K9VRS6</accession>
<name>K9VRS6_9CYAN</name>
<proteinExistence type="predicted"/>
<feature type="signal peptide" evidence="1">
    <location>
        <begin position="1"/>
        <end position="28"/>
    </location>
</feature>
<organism evidence="2 3">
    <name type="scientific">Phormidium nigroviride PCC 7112</name>
    <dbReference type="NCBI Taxonomy" id="179408"/>
    <lineage>
        <taxon>Bacteria</taxon>
        <taxon>Bacillati</taxon>
        <taxon>Cyanobacteriota</taxon>
        <taxon>Cyanophyceae</taxon>
        <taxon>Oscillatoriophycideae</taxon>
        <taxon>Oscillatoriales</taxon>
        <taxon>Oscillatoriaceae</taxon>
        <taxon>Phormidium</taxon>
    </lineage>
</organism>
<keyword evidence="1" id="KW-0732">Signal</keyword>
<geneLocation type="plasmid" evidence="2 3">
    <name>pOSC7112.01</name>
</geneLocation>
<dbReference type="AlphaFoldDB" id="K9VRS6"/>
<sequence>MKTVKSGLIVLGTVGLIFLGVGSNNSQAATSANSSAVSSSKPIARTEIAAAQNKGGQVVESGPYHLELVVGKEATQTHLDFYLQKGDNHQAIPNAKITGQIQMPDRTQKTVTFTYDQKEQHYTALLPGKVAGQYQMKITADINGQKVDGRFTFTR</sequence>
<keyword evidence="2" id="KW-0614">Plasmid</keyword>
<evidence type="ECO:0008006" key="4">
    <source>
        <dbReference type="Google" id="ProtNLM"/>
    </source>
</evidence>
<dbReference type="OrthoDB" id="563554at2"/>
<reference evidence="2 3" key="1">
    <citation type="submission" date="2012-05" db="EMBL/GenBank/DDBJ databases">
        <title>Finished plasmid 1 of genome of Oscillatoria sp. PCC 7112.</title>
        <authorList>
            <consortium name="US DOE Joint Genome Institute"/>
            <person name="Gugger M."/>
            <person name="Coursin T."/>
            <person name="Rippka R."/>
            <person name="Tandeau De Marsac N."/>
            <person name="Huntemann M."/>
            <person name="Wei C.-L."/>
            <person name="Han J."/>
            <person name="Detter J.C."/>
            <person name="Han C."/>
            <person name="Tapia R."/>
            <person name="Davenport K."/>
            <person name="Daligault H."/>
            <person name="Erkkila T."/>
            <person name="Gu W."/>
            <person name="Munk A.C.C."/>
            <person name="Teshima H."/>
            <person name="Xu Y."/>
            <person name="Chain P."/>
            <person name="Chen A."/>
            <person name="Krypides N."/>
            <person name="Mavromatis K."/>
            <person name="Markowitz V."/>
            <person name="Szeto E."/>
            <person name="Ivanova N."/>
            <person name="Mikhailova N."/>
            <person name="Ovchinnikova G."/>
            <person name="Pagani I."/>
            <person name="Pati A."/>
            <person name="Goodwin L."/>
            <person name="Peters L."/>
            <person name="Pitluck S."/>
            <person name="Woyke T."/>
            <person name="Kerfeld C."/>
        </authorList>
    </citation>
    <scope>NUCLEOTIDE SEQUENCE [LARGE SCALE GENOMIC DNA]</scope>
    <source>
        <strain evidence="2 3">PCC 7112</strain>
        <plasmid evidence="2 3">pOSC7112.01</plasmid>
    </source>
</reference>
<feature type="chain" id="PRO_5003937171" description="YtkA-like domain-containing protein" evidence="1">
    <location>
        <begin position="29"/>
        <end position="155"/>
    </location>
</feature>
<dbReference type="EMBL" id="CP003615">
    <property type="protein sequence ID" value="AFZ10631.1"/>
    <property type="molecule type" value="Genomic_DNA"/>
</dbReference>
<evidence type="ECO:0000256" key="1">
    <source>
        <dbReference type="SAM" id="SignalP"/>
    </source>
</evidence>
<dbReference type="RefSeq" id="WP_015211803.1">
    <property type="nucleotide sequence ID" value="NC_019763.1"/>
</dbReference>